<organism evidence="15">
    <name type="scientific">uncultured delta proteobacterium Rifle_16ft_4_minimus_184</name>
    <dbReference type="NCBI Taxonomy" id="1665175"/>
    <lineage>
        <taxon>Bacteria</taxon>
        <taxon>Deltaproteobacteria</taxon>
        <taxon>environmental samples</taxon>
    </lineage>
</organism>
<dbReference type="GO" id="GO:0005829">
    <property type="term" value="C:cytosol"/>
    <property type="evidence" value="ECO:0007669"/>
    <property type="project" value="TreeGrafter"/>
</dbReference>
<comment type="similarity">
    <text evidence="2">Belongs to the Fur family.</text>
</comment>
<dbReference type="InterPro" id="IPR036390">
    <property type="entry name" value="WH_DNA-bd_sf"/>
</dbReference>
<dbReference type="InterPro" id="IPR002481">
    <property type="entry name" value="FUR"/>
</dbReference>
<keyword evidence="12" id="KW-0804">Transcription</keyword>
<proteinExistence type="inferred from homology"/>
<dbReference type="GO" id="GO:0003700">
    <property type="term" value="F:DNA-binding transcription factor activity"/>
    <property type="evidence" value="ECO:0007669"/>
    <property type="project" value="InterPro"/>
</dbReference>
<evidence type="ECO:0000256" key="9">
    <source>
        <dbReference type="ARBA" id="ARBA00023004"/>
    </source>
</evidence>
<dbReference type="AlphaFoldDB" id="A0A0H4T4W8"/>
<evidence type="ECO:0000256" key="2">
    <source>
        <dbReference type="ARBA" id="ARBA00007957"/>
    </source>
</evidence>
<evidence type="ECO:0000256" key="14">
    <source>
        <dbReference type="PIRSR" id="PIRSR602481-2"/>
    </source>
</evidence>
<evidence type="ECO:0000256" key="13">
    <source>
        <dbReference type="PIRSR" id="PIRSR602481-1"/>
    </source>
</evidence>
<evidence type="ECO:0000256" key="6">
    <source>
        <dbReference type="ARBA" id="ARBA00022491"/>
    </source>
</evidence>
<feature type="binding site" evidence="13">
    <location>
        <position position="139"/>
    </location>
    <ligand>
        <name>Zn(2+)</name>
        <dbReference type="ChEBI" id="CHEBI:29105"/>
    </ligand>
</feature>
<dbReference type="SUPFAM" id="SSF46785">
    <property type="entry name" value="Winged helix' DNA-binding domain"/>
    <property type="match status" value="1"/>
</dbReference>
<keyword evidence="9 14" id="KW-0408">Iron</keyword>
<feature type="binding site" evidence="13">
    <location>
        <position position="99"/>
    </location>
    <ligand>
        <name>Zn(2+)</name>
        <dbReference type="ChEBI" id="CHEBI:29105"/>
    </ligand>
</feature>
<feature type="binding site" evidence="13">
    <location>
        <position position="96"/>
    </location>
    <ligand>
        <name>Zn(2+)</name>
        <dbReference type="ChEBI" id="CHEBI:29105"/>
    </ligand>
</feature>
<dbReference type="FunFam" id="3.30.1490.190:FF:000001">
    <property type="entry name" value="Ferric uptake regulation protein"/>
    <property type="match status" value="1"/>
</dbReference>
<evidence type="ECO:0000256" key="11">
    <source>
        <dbReference type="ARBA" id="ARBA00023125"/>
    </source>
</evidence>
<comment type="subunit">
    <text evidence="3">Homodimer.</text>
</comment>
<keyword evidence="7 13" id="KW-0479">Metal-binding</keyword>
<dbReference type="Gene3D" id="1.10.10.10">
    <property type="entry name" value="Winged helix-like DNA-binding domain superfamily/Winged helix DNA-binding domain"/>
    <property type="match status" value="1"/>
</dbReference>
<comment type="cofactor">
    <cofactor evidence="13">
        <name>Zn(2+)</name>
        <dbReference type="ChEBI" id="CHEBI:29105"/>
    </cofactor>
    <text evidence="13">Binds 1 zinc ion per subunit.</text>
</comment>
<evidence type="ECO:0000256" key="10">
    <source>
        <dbReference type="ARBA" id="ARBA00023015"/>
    </source>
</evidence>
<feature type="binding site" evidence="14">
    <location>
        <position position="92"/>
    </location>
    <ligand>
        <name>Fe cation</name>
        <dbReference type="ChEBI" id="CHEBI:24875"/>
    </ligand>
</feature>
<evidence type="ECO:0000313" key="15">
    <source>
        <dbReference type="EMBL" id="AKQ01417.1"/>
    </source>
</evidence>
<keyword evidence="10" id="KW-0805">Transcription regulation</keyword>
<evidence type="ECO:0000256" key="4">
    <source>
        <dbReference type="ARBA" id="ARBA00020910"/>
    </source>
</evidence>
<feature type="binding site" evidence="13">
    <location>
        <position position="136"/>
    </location>
    <ligand>
        <name>Zn(2+)</name>
        <dbReference type="ChEBI" id="CHEBI:29105"/>
    </ligand>
</feature>
<evidence type="ECO:0000256" key="7">
    <source>
        <dbReference type="ARBA" id="ARBA00022723"/>
    </source>
</evidence>
<dbReference type="GO" id="GO:0000976">
    <property type="term" value="F:transcription cis-regulatory region binding"/>
    <property type="evidence" value="ECO:0007669"/>
    <property type="project" value="TreeGrafter"/>
</dbReference>
<comment type="subcellular location">
    <subcellularLocation>
        <location evidence="1">Cytoplasm</location>
    </subcellularLocation>
</comment>
<keyword evidence="8 13" id="KW-0862">Zinc</keyword>
<dbReference type="CDD" id="cd07153">
    <property type="entry name" value="Fur_like"/>
    <property type="match status" value="1"/>
</dbReference>
<evidence type="ECO:0000256" key="3">
    <source>
        <dbReference type="ARBA" id="ARBA00011738"/>
    </source>
</evidence>
<feature type="binding site" evidence="14">
    <location>
        <position position="111"/>
    </location>
    <ligand>
        <name>Fe cation</name>
        <dbReference type="ChEBI" id="CHEBI:24875"/>
    </ligand>
</feature>
<evidence type="ECO:0000256" key="12">
    <source>
        <dbReference type="ARBA" id="ARBA00023163"/>
    </source>
</evidence>
<dbReference type="GO" id="GO:0008270">
    <property type="term" value="F:zinc ion binding"/>
    <property type="evidence" value="ECO:0007669"/>
    <property type="project" value="TreeGrafter"/>
</dbReference>
<dbReference type="Pfam" id="PF01475">
    <property type="entry name" value="FUR"/>
    <property type="match status" value="1"/>
</dbReference>
<sequence length="152" mass="17688">MRQLLERIDREILTGGGKRSRSRAAVIERFFLERHHVTIEELTRSVRESAPRVGAVTVYRTLKLLERLGYAKELDFGEGAKRYESNLASHHDHLVCRKCGTVIEFENRDIEKLQERVTRRHGFQPTSHRLEIYGFCRKCAPGKAAEEVRCPR</sequence>
<comment type="cofactor">
    <cofactor evidence="14">
        <name>Mn(2+)</name>
        <dbReference type="ChEBI" id="CHEBI:29035"/>
    </cofactor>
    <cofactor evidence="14">
        <name>Fe(2+)</name>
        <dbReference type="ChEBI" id="CHEBI:29033"/>
    </cofactor>
    <text evidence="14">Binds 1 Mn(2+) or Fe(2+) ion per subunit.</text>
</comment>
<keyword evidence="6" id="KW-0678">Repressor</keyword>
<dbReference type="Gene3D" id="3.30.1490.190">
    <property type="match status" value="1"/>
</dbReference>
<keyword evidence="5" id="KW-0963">Cytoplasm</keyword>
<evidence type="ECO:0000256" key="5">
    <source>
        <dbReference type="ARBA" id="ARBA00022490"/>
    </source>
</evidence>
<dbReference type="InterPro" id="IPR043135">
    <property type="entry name" value="Fur_C"/>
</dbReference>
<dbReference type="GO" id="GO:0045892">
    <property type="term" value="P:negative regulation of DNA-templated transcription"/>
    <property type="evidence" value="ECO:0007669"/>
    <property type="project" value="TreeGrafter"/>
</dbReference>
<reference evidence="15" key="1">
    <citation type="journal article" date="2015" name="ISME J.">
        <title>Aquifer environment selects for microbial species cohorts in sediment and groundwater.</title>
        <authorList>
            <person name="Hug L.A."/>
            <person name="Thomas B.C."/>
            <person name="Brown C.T."/>
            <person name="Frischkorn K.R."/>
            <person name="Williams K.H."/>
            <person name="Tringe S.G."/>
            <person name="Banfield J.F."/>
        </authorList>
    </citation>
    <scope>NUCLEOTIDE SEQUENCE</scope>
</reference>
<dbReference type="EMBL" id="KT006965">
    <property type="protein sequence ID" value="AKQ01417.1"/>
    <property type="molecule type" value="Genomic_DNA"/>
</dbReference>
<accession>A0A0H4T4W8</accession>
<keyword evidence="11" id="KW-0238">DNA-binding</keyword>
<feature type="binding site" evidence="14">
    <location>
        <position position="128"/>
    </location>
    <ligand>
        <name>Fe cation</name>
        <dbReference type="ChEBI" id="CHEBI:24875"/>
    </ligand>
</feature>
<name>A0A0H4T4W8_9DELT</name>
<feature type="binding site" evidence="14">
    <location>
        <position position="90"/>
    </location>
    <ligand>
        <name>Fe cation</name>
        <dbReference type="ChEBI" id="CHEBI:24875"/>
    </ligand>
</feature>
<protein>
    <recommendedName>
        <fullName evidence="4">Ferric uptake regulation protein</fullName>
    </recommendedName>
</protein>
<dbReference type="PANTHER" id="PTHR33202">
    <property type="entry name" value="ZINC UPTAKE REGULATION PROTEIN"/>
    <property type="match status" value="1"/>
</dbReference>
<evidence type="ECO:0000256" key="1">
    <source>
        <dbReference type="ARBA" id="ARBA00004496"/>
    </source>
</evidence>
<evidence type="ECO:0000256" key="8">
    <source>
        <dbReference type="ARBA" id="ARBA00022833"/>
    </source>
</evidence>
<dbReference type="GO" id="GO:1900376">
    <property type="term" value="P:regulation of secondary metabolite biosynthetic process"/>
    <property type="evidence" value="ECO:0007669"/>
    <property type="project" value="TreeGrafter"/>
</dbReference>
<dbReference type="InterPro" id="IPR036388">
    <property type="entry name" value="WH-like_DNA-bd_sf"/>
</dbReference>
<dbReference type="PANTHER" id="PTHR33202:SF2">
    <property type="entry name" value="FERRIC UPTAKE REGULATION PROTEIN"/>
    <property type="match status" value="1"/>
</dbReference>